<evidence type="ECO:0000256" key="1">
    <source>
        <dbReference type="SAM" id="MobiDB-lite"/>
    </source>
</evidence>
<evidence type="ECO:0000313" key="3">
    <source>
        <dbReference type="Proteomes" id="UP000018958"/>
    </source>
</evidence>
<evidence type="ECO:0000313" key="2">
    <source>
        <dbReference type="EMBL" id="ETP25094.1"/>
    </source>
</evidence>
<dbReference type="Proteomes" id="UP000018958">
    <property type="component" value="Unassembled WGS sequence"/>
</dbReference>
<sequence>MERRPRSAQKRRQHAAPSDDDSASDSGDSDVEWTLDSGDSSVRSSESSSQFETQSAHGEEGSATEASCALAPPLGQTQFDSWESFHAYLNAYMAQSYQSFRIRTNNKVQERNRKIKKQNATAPLIPEEWIWYNKTLVCTHAGRYKTRGKGKRPRQEVRSTECCAQINACVRVVNGSTHDPVFALCVTTAKLQHNHPLALSNYEQYSSVRTALAPSMVETVDVLRKAGAKKKSILQFVLANSECNMTYKIGVRSAAEKIKSLLRAQLFEGCRVQSYGSHLGVQTDNYNCGIYVLVACEVFAGAPSPGLIDKKTLQYPRYRYLSLCI</sequence>
<proteinExistence type="predicted"/>
<feature type="compositionally biased region" description="Acidic residues" evidence="1">
    <location>
        <begin position="18"/>
        <end position="33"/>
    </location>
</feature>
<evidence type="ECO:0008006" key="4">
    <source>
        <dbReference type="Google" id="ProtNLM"/>
    </source>
</evidence>
<gene>
    <name evidence="2" type="ORF">F441_02005</name>
</gene>
<dbReference type="EMBL" id="ANIX01000398">
    <property type="protein sequence ID" value="ETP25094.1"/>
    <property type="molecule type" value="Genomic_DNA"/>
</dbReference>
<accession>W2XT27</accession>
<dbReference type="InterPro" id="IPR052579">
    <property type="entry name" value="Zinc_finger_SWIM"/>
</dbReference>
<protein>
    <recommendedName>
        <fullName evidence="4">Ubiquitin-like protease family profile domain-containing protein</fullName>
    </recommendedName>
</protein>
<dbReference type="PANTHER" id="PTHR31569:SF4">
    <property type="entry name" value="SWIM-TYPE DOMAIN-CONTAINING PROTEIN"/>
    <property type="match status" value="1"/>
</dbReference>
<organism evidence="2 3">
    <name type="scientific">Phytophthora nicotianae CJ01A1</name>
    <dbReference type="NCBI Taxonomy" id="1317063"/>
    <lineage>
        <taxon>Eukaryota</taxon>
        <taxon>Sar</taxon>
        <taxon>Stramenopiles</taxon>
        <taxon>Oomycota</taxon>
        <taxon>Peronosporomycetes</taxon>
        <taxon>Peronosporales</taxon>
        <taxon>Peronosporaceae</taxon>
        <taxon>Phytophthora</taxon>
    </lineage>
</organism>
<dbReference type="OrthoDB" id="126054at2759"/>
<feature type="compositionally biased region" description="Basic residues" evidence="1">
    <location>
        <begin position="1"/>
        <end position="14"/>
    </location>
</feature>
<feature type="compositionally biased region" description="Low complexity" evidence="1">
    <location>
        <begin position="37"/>
        <end position="49"/>
    </location>
</feature>
<name>W2XT27_PHYNI</name>
<reference evidence="2 3" key="1">
    <citation type="submission" date="2013-11" db="EMBL/GenBank/DDBJ databases">
        <title>The Genome Sequence of Phytophthora parasitica CJ01A1.</title>
        <authorList>
            <consortium name="The Broad Institute Genomics Platform"/>
            <person name="Russ C."/>
            <person name="Tyler B."/>
            <person name="Panabieres F."/>
            <person name="Shan W."/>
            <person name="Tripathy S."/>
            <person name="Grunwald N."/>
            <person name="Machado M."/>
            <person name="Johnson C.S."/>
            <person name="Walker B."/>
            <person name="Young S.K."/>
            <person name="Zeng Q."/>
            <person name="Gargeya S."/>
            <person name="Fitzgerald M."/>
            <person name="Haas B."/>
            <person name="Abouelleil A."/>
            <person name="Allen A.W."/>
            <person name="Alvarado L."/>
            <person name="Arachchi H.M."/>
            <person name="Berlin A.M."/>
            <person name="Chapman S.B."/>
            <person name="Gainer-Dewar J."/>
            <person name="Goldberg J."/>
            <person name="Griggs A."/>
            <person name="Gujja S."/>
            <person name="Hansen M."/>
            <person name="Howarth C."/>
            <person name="Imamovic A."/>
            <person name="Ireland A."/>
            <person name="Larimer J."/>
            <person name="McCowan C."/>
            <person name="Murphy C."/>
            <person name="Pearson M."/>
            <person name="Poon T.W."/>
            <person name="Priest M."/>
            <person name="Roberts A."/>
            <person name="Saif S."/>
            <person name="Shea T."/>
            <person name="Sisk P."/>
            <person name="Sykes S."/>
            <person name="Wortman J."/>
            <person name="Nusbaum C."/>
            <person name="Birren B."/>
        </authorList>
    </citation>
    <scope>NUCLEOTIDE SEQUENCE [LARGE SCALE GENOMIC DNA]</scope>
    <source>
        <strain evidence="2 3">CJ01A1</strain>
    </source>
</reference>
<feature type="region of interest" description="Disordered" evidence="1">
    <location>
        <begin position="1"/>
        <end position="65"/>
    </location>
</feature>
<dbReference type="PANTHER" id="PTHR31569">
    <property type="entry name" value="SWIM-TYPE DOMAIN-CONTAINING PROTEIN"/>
    <property type="match status" value="1"/>
</dbReference>
<comment type="caution">
    <text evidence="2">The sequence shown here is derived from an EMBL/GenBank/DDBJ whole genome shotgun (WGS) entry which is preliminary data.</text>
</comment>
<dbReference type="AlphaFoldDB" id="W2XT27"/>